<sequence>MDLDMQSLIELPQQIRTSTISTRVRAPMCHSLSVLQRHYKLNQLKIVLILKTISHAEYIVAQSEKQFFVTTNGSFWSPLPVLSVADLELLKTDFGLFSTQPFSGDSGVVLVKHLTELHRLSQLVYFLSYRALSPKNALAQQQRFQGMDVCKAESLENYEFPPTVEHASDPYLDFYYNSKQDKNELELVLDPFKQLVTIKFKLLPQFVSYMYVKTRVYGWVYADQHFSPLNGLFQTDFVLFNGHTENKFWTQKLKEIDAEMQGEDAADQLILTQRRNKKEALENKKAQLRKQIKEYKDMVAQKEKEERERLEREEKEKEERERAEQEKAEKGGDEEKVE</sequence>
<reference evidence="3 4" key="2">
    <citation type="submission" date="2024-07" db="EMBL/GenBank/DDBJ databases">
        <authorList>
            <person name="Akdeniz Z."/>
        </authorList>
    </citation>
    <scope>NUCLEOTIDE SEQUENCE [LARGE SCALE GENOMIC DNA]</scope>
</reference>
<accession>A0AA86PHE1</accession>
<dbReference type="EMBL" id="CATOUU010000654">
    <property type="protein sequence ID" value="CAI9938362.1"/>
    <property type="molecule type" value="Genomic_DNA"/>
</dbReference>
<organism evidence="2">
    <name type="scientific">Hexamita inflata</name>
    <dbReference type="NCBI Taxonomy" id="28002"/>
    <lineage>
        <taxon>Eukaryota</taxon>
        <taxon>Metamonada</taxon>
        <taxon>Diplomonadida</taxon>
        <taxon>Hexamitidae</taxon>
        <taxon>Hexamitinae</taxon>
        <taxon>Hexamita</taxon>
    </lineage>
</organism>
<evidence type="ECO:0000256" key="1">
    <source>
        <dbReference type="SAM" id="MobiDB-lite"/>
    </source>
</evidence>
<gene>
    <name evidence="3" type="ORF">HINF_LOCUS11501</name>
    <name evidence="2" type="ORF">HINF_LOCUS26007</name>
</gene>
<comment type="caution">
    <text evidence="2">The sequence shown here is derived from an EMBL/GenBank/DDBJ whole genome shotgun (WGS) entry which is preliminary data.</text>
</comment>
<evidence type="ECO:0000313" key="4">
    <source>
        <dbReference type="Proteomes" id="UP001642409"/>
    </source>
</evidence>
<reference evidence="2" key="1">
    <citation type="submission" date="2023-06" db="EMBL/GenBank/DDBJ databases">
        <authorList>
            <person name="Kurt Z."/>
        </authorList>
    </citation>
    <scope>NUCLEOTIDE SEQUENCE</scope>
</reference>
<evidence type="ECO:0000313" key="3">
    <source>
        <dbReference type="EMBL" id="CAL5990669.1"/>
    </source>
</evidence>
<name>A0AA86PHE1_9EUKA</name>
<proteinExistence type="predicted"/>
<feature type="region of interest" description="Disordered" evidence="1">
    <location>
        <begin position="299"/>
        <end position="338"/>
    </location>
</feature>
<dbReference type="EMBL" id="CAXDID020000025">
    <property type="protein sequence ID" value="CAL5990669.1"/>
    <property type="molecule type" value="Genomic_DNA"/>
</dbReference>
<keyword evidence="4" id="KW-1185">Reference proteome</keyword>
<dbReference type="AlphaFoldDB" id="A0AA86PHE1"/>
<dbReference type="Proteomes" id="UP001642409">
    <property type="component" value="Unassembled WGS sequence"/>
</dbReference>
<protein>
    <submittedName>
        <fullName evidence="2">Uncharacterized protein</fullName>
    </submittedName>
</protein>
<evidence type="ECO:0000313" key="2">
    <source>
        <dbReference type="EMBL" id="CAI9938362.1"/>
    </source>
</evidence>